<organism evidence="1 2">
    <name type="scientific">Cohnella yongneupensis</name>
    <dbReference type="NCBI Taxonomy" id="425006"/>
    <lineage>
        <taxon>Bacteria</taxon>
        <taxon>Bacillati</taxon>
        <taxon>Bacillota</taxon>
        <taxon>Bacilli</taxon>
        <taxon>Bacillales</taxon>
        <taxon>Paenibacillaceae</taxon>
        <taxon>Cohnella</taxon>
    </lineage>
</organism>
<dbReference type="Proteomes" id="UP001596108">
    <property type="component" value="Unassembled WGS sequence"/>
</dbReference>
<evidence type="ECO:0000313" key="2">
    <source>
        <dbReference type="Proteomes" id="UP001596108"/>
    </source>
</evidence>
<name>A0ABW0RAG7_9BACL</name>
<evidence type="ECO:0008006" key="3">
    <source>
        <dbReference type="Google" id="ProtNLM"/>
    </source>
</evidence>
<protein>
    <recommendedName>
        <fullName evidence="3">DUF3887 domain-containing protein</fullName>
    </recommendedName>
</protein>
<sequence>MISKPVNIKILVLFLLIFTLVIPTAVGSAAVNAKKESATYVAAVSKLVKYEQTALELYEKYQTPSASTRKAADLAFTKSIVPNYQKFVSGLKAIKSPTTPELLKLHKMGVNAAAKQLNALINMNNAIHKNPMDKTSLANAKKTLSTTIPDMKKWANNLGIYNKKLASSSSDNSQLVTTLPLTVDADEVVDLLRTNAYMVIQSFAEAIKSGDTKKMDDLLKKMINPEANDGNGMDLNQSLKMMDTKVSKYIANYDTDELNKWLNAILNSKALELVPHKPFISDDSLSITFHFELPDYNIGPFVYINMLKKDGVFVINAIWAN</sequence>
<reference evidence="2" key="1">
    <citation type="journal article" date="2019" name="Int. J. Syst. Evol. Microbiol.">
        <title>The Global Catalogue of Microorganisms (GCM) 10K type strain sequencing project: providing services to taxonomists for standard genome sequencing and annotation.</title>
        <authorList>
            <consortium name="The Broad Institute Genomics Platform"/>
            <consortium name="The Broad Institute Genome Sequencing Center for Infectious Disease"/>
            <person name="Wu L."/>
            <person name="Ma J."/>
        </authorList>
    </citation>
    <scope>NUCLEOTIDE SEQUENCE [LARGE SCALE GENOMIC DNA]</scope>
    <source>
        <strain evidence="2">CGMCC 1.18578</strain>
    </source>
</reference>
<proteinExistence type="predicted"/>
<accession>A0ABW0RAG7</accession>
<dbReference type="EMBL" id="JBHSNC010000057">
    <property type="protein sequence ID" value="MFC5532374.1"/>
    <property type="molecule type" value="Genomic_DNA"/>
</dbReference>
<keyword evidence="2" id="KW-1185">Reference proteome</keyword>
<comment type="caution">
    <text evidence="1">The sequence shown here is derived from an EMBL/GenBank/DDBJ whole genome shotgun (WGS) entry which is preliminary data.</text>
</comment>
<dbReference type="RefSeq" id="WP_378114335.1">
    <property type="nucleotide sequence ID" value="NZ_JBHSNC010000057.1"/>
</dbReference>
<gene>
    <name evidence="1" type="ORF">ACFPQ4_23405</name>
</gene>
<evidence type="ECO:0000313" key="1">
    <source>
        <dbReference type="EMBL" id="MFC5532374.1"/>
    </source>
</evidence>